<evidence type="ECO:0000259" key="8">
    <source>
        <dbReference type="PROSITE" id="PS50103"/>
    </source>
</evidence>
<evidence type="ECO:0000313" key="9">
    <source>
        <dbReference type="EMBL" id="KAK3722310.1"/>
    </source>
</evidence>
<feature type="domain" description="C3H1-type" evidence="8">
    <location>
        <begin position="868"/>
        <end position="894"/>
    </location>
</feature>
<feature type="region of interest" description="Disordered" evidence="7">
    <location>
        <begin position="1038"/>
        <end position="1070"/>
    </location>
</feature>
<dbReference type="GO" id="GO:0005634">
    <property type="term" value="C:nucleus"/>
    <property type="evidence" value="ECO:0007669"/>
    <property type="project" value="TreeGrafter"/>
</dbReference>
<dbReference type="SMART" id="SM00356">
    <property type="entry name" value="ZnF_C3H1"/>
    <property type="match status" value="5"/>
</dbReference>
<feature type="zinc finger region" description="C3H1-type" evidence="6">
    <location>
        <begin position="846"/>
        <end position="867"/>
    </location>
</feature>
<evidence type="ECO:0000256" key="3">
    <source>
        <dbReference type="ARBA" id="ARBA00022771"/>
    </source>
</evidence>
<feature type="zinc finger region" description="C3H1-type" evidence="6">
    <location>
        <begin position="895"/>
        <end position="922"/>
    </location>
</feature>
<dbReference type="PANTHER" id="PTHR46156:SF1">
    <property type="entry name" value="ZINC FINGER CCCH DOMAIN-CONTAINING PROTEIN 3"/>
    <property type="match status" value="1"/>
</dbReference>
<sequence>MPSDVHLSGSTKAVDNFRVVLPHSSCPPNRRVIAPSHLKRGTYSATVQKQNAPGHQNKGTESKSALSAKDYKEYMEDIELKIRYMKNDIEFKQNQIQCKKLLSAQISKANKQIDDSCVQKTHVSSKKLLMKTNKGASSTHLCIPPVHHKQVMSKYSYSQGSNSKIDTTFGSTSKSTLERPTNSPRGLEEPGLLTSSISQVSVGSLSSNTSISVEDSTQNDTYETNFTSADKNSQKFTKVPTASVFQRLGGLTSVTPSRPIYVSPSKNQAIWSQSLNHPTGCHPWNKMQAQLSASFENSSKETMQNMIPCNFQTCKSSTFNNESVVASSKYKLVKPSASSKTVSSTNIVPYTSSVNHHALPDTKPRSIEHLHRKSSRFKSLMRKTPKSKSSEKFVSKYKLARLSPNSVSKVTPHSEKRLSFLQPAVSQTGTFNQGLTDIISHKPSVSSTPNSKLLKLETVIAAKLVSKYKLKRFSPISVSKVAPNLSHSPSTSFVSTPRSTPLGTHKISDCQVNPFSLSTHTVKAKALTFNTLRGNIPLRKSNHIREKQLSGTSGQNTNRRRFVLDRRNGHGNELKTGIALAFKNQHKLDRRPQKAPLTEDLTKFPGNLMTRKRIKNCSLSPTASTSSLDVMGRHQISTTSRFKWRRLSSTGQTTFPSQKNTSQFKWSKQRSLTQPSTWELDPKDKRDASWGTKSSLVMIRGVVYRSKWPTLAYKTKSPVLKAAYGGAGSSKTNMKLITLRGAHFHADSHGKKLCRAGLVTANCQNKSKDFDFRKRYKSQGKAVDETTILAASRVIHRSIAVAAAKFKKDNTKWKREKQHCIFFTRFGKCHRGGQCKYVHDPEKVAVCTRFLRGKCDEKRCQFSHNASEHKMPVCLHYLQGVCSRDNCPYLHVRVNPDAAVCKDFHHGYCPLGTKCKKLHSLVCPSFAVTGQCSRGESCSLLHRRIRKEQAHTKIEGKAKSKIRKRRKVSIGERSTSKKRVAESSNYSKPRPTEESSLETVQSDLDRNPNMSEEIQNVSEMHLPLKLKDSFATELVQNEEAKSKHAGTAGLQIFKPSASSPKKDSAPLASQPSFISLLLDSPVISKPE</sequence>
<feature type="region of interest" description="Disordered" evidence="7">
    <location>
        <begin position="166"/>
        <end position="193"/>
    </location>
</feature>
<dbReference type="Gene3D" id="4.10.1000.10">
    <property type="entry name" value="Zinc finger, CCCH-type"/>
    <property type="match status" value="2"/>
</dbReference>
<evidence type="ECO:0000256" key="2">
    <source>
        <dbReference type="ARBA" id="ARBA00022737"/>
    </source>
</evidence>
<feature type="compositionally biased region" description="Polar residues" evidence="7">
    <location>
        <begin position="166"/>
        <end position="184"/>
    </location>
</feature>
<evidence type="ECO:0000256" key="6">
    <source>
        <dbReference type="PROSITE-ProRule" id="PRU00723"/>
    </source>
</evidence>
<evidence type="ECO:0000313" key="10">
    <source>
        <dbReference type="Proteomes" id="UP001283361"/>
    </source>
</evidence>
<dbReference type="PANTHER" id="PTHR46156">
    <property type="entry name" value="CCCH ZINGC FINGER"/>
    <property type="match status" value="1"/>
</dbReference>
<feature type="domain" description="C3H1-type" evidence="8">
    <location>
        <begin position="814"/>
        <end position="842"/>
    </location>
</feature>
<comment type="caution">
    <text evidence="9">The sequence shown here is derived from an EMBL/GenBank/DDBJ whole genome shotgun (WGS) entry which is preliminary data.</text>
</comment>
<keyword evidence="1 6" id="KW-0479">Metal-binding</keyword>
<evidence type="ECO:0000256" key="4">
    <source>
        <dbReference type="ARBA" id="ARBA00022833"/>
    </source>
</evidence>
<name>A0AAE0XXQ0_9GAST</name>
<dbReference type="PROSITE" id="PS50103">
    <property type="entry name" value="ZF_C3H1"/>
    <property type="match status" value="5"/>
</dbReference>
<keyword evidence="2" id="KW-0677">Repeat</keyword>
<keyword evidence="3 6" id="KW-0863">Zinc-finger</keyword>
<evidence type="ECO:0000256" key="1">
    <source>
        <dbReference type="ARBA" id="ARBA00022723"/>
    </source>
</evidence>
<dbReference type="InterPro" id="IPR000571">
    <property type="entry name" value="Znf_CCCH"/>
</dbReference>
<feature type="zinc finger region" description="C3H1-type" evidence="6">
    <location>
        <begin position="814"/>
        <end position="842"/>
    </location>
</feature>
<feature type="domain" description="C3H1-type" evidence="8">
    <location>
        <begin position="895"/>
        <end position="922"/>
    </location>
</feature>
<feature type="compositionally biased region" description="Polar residues" evidence="7">
    <location>
        <begin position="47"/>
        <end position="65"/>
    </location>
</feature>
<feature type="region of interest" description="Disordered" evidence="7">
    <location>
        <begin position="47"/>
        <end position="66"/>
    </location>
</feature>
<organism evidence="9 10">
    <name type="scientific">Elysia crispata</name>
    <name type="common">lettuce slug</name>
    <dbReference type="NCBI Taxonomy" id="231223"/>
    <lineage>
        <taxon>Eukaryota</taxon>
        <taxon>Metazoa</taxon>
        <taxon>Spiralia</taxon>
        <taxon>Lophotrochozoa</taxon>
        <taxon>Mollusca</taxon>
        <taxon>Gastropoda</taxon>
        <taxon>Heterobranchia</taxon>
        <taxon>Euthyneura</taxon>
        <taxon>Panpulmonata</taxon>
        <taxon>Sacoglossa</taxon>
        <taxon>Placobranchoidea</taxon>
        <taxon>Plakobranchidae</taxon>
        <taxon>Elysia</taxon>
    </lineage>
</organism>
<reference evidence="9" key="1">
    <citation type="journal article" date="2023" name="G3 (Bethesda)">
        <title>A reference genome for the long-term kleptoplast-retaining sea slug Elysia crispata morphotype clarki.</title>
        <authorList>
            <person name="Eastman K.E."/>
            <person name="Pendleton A.L."/>
            <person name="Shaikh M.A."/>
            <person name="Suttiyut T."/>
            <person name="Ogas R."/>
            <person name="Tomko P."/>
            <person name="Gavelis G."/>
            <person name="Widhalm J.R."/>
            <person name="Wisecaver J.H."/>
        </authorList>
    </citation>
    <scope>NUCLEOTIDE SEQUENCE</scope>
    <source>
        <strain evidence="9">ECLA1</strain>
    </source>
</reference>
<dbReference type="GO" id="GO:0008270">
    <property type="term" value="F:zinc ion binding"/>
    <property type="evidence" value="ECO:0007669"/>
    <property type="project" value="UniProtKB-KW"/>
</dbReference>
<feature type="region of interest" description="Disordered" evidence="7">
    <location>
        <begin position="952"/>
        <end position="1008"/>
    </location>
</feature>
<evidence type="ECO:0000256" key="5">
    <source>
        <dbReference type="ARBA" id="ARBA00071600"/>
    </source>
</evidence>
<feature type="region of interest" description="Disordered" evidence="7">
    <location>
        <begin position="647"/>
        <end position="670"/>
    </location>
</feature>
<dbReference type="AlphaFoldDB" id="A0AAE0XXQ0"/>
<feature type="compositionally biased region" description="Polar residues" evidence="7">
    <location>
        <begin position="997"/>
        <end position="1008"/>
    </location>
</feature>
<feature type="domain" description="C3H1-type" evidence="8">
    <location>
        <begin position="846"/>
        <end position="867"/>
    </location>
</feature>
<protein>
    <recommendedName>
        <fullName evidence="5">Zinc finger CCCH domain-containing protein 3</fullName>
    </recommendedName>
</protein>
<gene>
    <name evidence="9" type="ORF">RRG08_041916</name>
</gene>
<keyword evidence="4 6" id="KW-0862">Zinc</keyword>
<dbReference type="EMBL" id="JAWDGP010007375">
    <property type="protein sequence ID" value="KAK3722310.1"/>
    <property type="molecule type" value="Genomic_DNA"/>
</dbReference>
<accession>A0AAE0XXQ0</accession>
<dbReference type="Proteomes" id="UP001283361">
    <property type="component" value="Unassembled WGS sequence"/>
</dbReference>
<keyword evidence="10" id="KW-1185">Reference proteome</keyword>
<feature type="zinc finger region" description="C3H1-type" evidence="6">
    <location>
        <begin position="923"/>
        <end position="945"/>
    </location>
</feature>
<feature type="compositionally biased region" description="Basic residues" evidence="7">
    <location>
        <begin position="959"/>
        <end position="968"/>
    </location>
</feature>
<feature type="compositionally biased region" description="Low complexity" evidence="7">
    <location>
        <begin position="1054"/>
        <end position="1069"/>
    </location>
</feature>
<feature type="domain" description="C3H1-type" evidence="8">
    <location>
        <begin position="923"/>
        <end position="945"/>
    </location>
</feature>
<dbReference type="InterPro" id="IPR036855">
    <property type="entry name" value="Znf_CCCH_sf"/>
</dbReference>
<dbReference type="SUPFAM" id="SSF90229">
    <property type="entry name" value="CCCH zinc finger"/>
    <property type="match status" value="1"/>
</dbReference>
<evidence type="ECO:0000256" key="7">
    <source>
        <dbReference type="SAM" id="MobiDB-lite"/>
    </source>
</evidence>
<proteinExistence type="predicted"/>
<dbReference type="FunFam" id="4.10.1000.10:FF:000008">
    <property type="entry name" value="zinc finger CCCH domain-containing protein 3"/>
    <property type="match status" value="1"/>
</dbReference>
<feature type="zinc finger region" description="C3H1-type" evidence="6">
    <location>
        <begin position="868"/>
        <end position="894"/>
    </location>
</feature>